<accession>A0A9D4I106</accession>
<keyword evidence="3" id="KW-0862">Zinc</keyword>
<feature type="compositionally biased region" description="Polar residues" evidence="4">
    <location>
        <begin position="125"/>
        <end position="134"/>
    </location>
</feature>
<feature type="compositionally biased region" description="Basic residues" evidence="4">
    <location>
        <begin position="1"/>
        <end position="24"/>
    </location>
</feature>
<name>A0A9D4I106_DREPO</name>
<dbReference type="GO" id="GO:0008270">
    <property type="term" value="F:zinc ion binding"/>
    <property type="evidence" value="ECO:0007669"/>
    <property type="project" value="UniProtKB-KW"/>
</dbReference>
<feature type="domain" description="Zinc finger PHD-type" evidence="5">
    <location>
        <begin position="142"/>
        <end position="193"/>
    </location>
</feature>
<reference evidence="6" key="1">
    <citation type="journal article" date="2019" name="bioRxiv">
        <title>The Genome of the Zebra Mussel, Dreissena polymorpha: A Resource for Invasive Species Research.</title>
        <authorList>
            <person name="McCartney M.A."/>
            <person name="Auch B."/>
            <person name="Kono T."/>
            <person name="Mallez S."/>
            <person name="Zhang Y."/>
            <person name="Obille A."/>
            <person name="Becker A."/>
            <person name="Abrahante J.E."/>
            <person name="Garbe J."/>
            <person name="Badalamenti J.P."/>
            <person name="Herman A."/>
            <person name="Mangelson H."/>
            <person name="Liachko I."/>
            <person name="Sullivan S."/>
            <person name="Sone E.D."/>
            <person name="Koren S."/>
            <person name="Silverstein K.A.T."/>
            <person name="Beckman K.B."/>
            <person name="Gohl D.M."/>
        </authorList>
    </citation>
    <scope>NUCLEOTIDE SEQUENCE</scope>
    <source>
        <strain evidence="6">Duluth1</strain>
        <tissue evidence="6">Whole animal</tissue>
    </source>
</reference>
<organism evidence="6 7">
    <name type="scientific">Dreissena polymorpha</name>
    <name type="common">Zebra mussel</name>
    <name type="synonym">Mytilus polymorpha</name>
    <dbReference type="NCBI Taxonomy" id="45954"/>
    <lineage>
        <taxon>Eukaryota</taxon>
        <taxon>Metazoa</taxon>
        <taxon>Spiralia</taxon>
        <taxon>Lophotrochozoa</taxon>
        <taxon>Mollusca</taxon>
        <taxon>Bivalvia</taxon>
        <taxon>Autobranchia</taxon>
        <taxon>Heteroconchia</taxon>
        <taxon>Euheterodonta</taxon>
        <taxon>Imparidentia</taxon>
        <taxon>Neoheterodontei</taxon>
        <taxon>Myida</taxon>
        <taxon>Dreissenoidea</taxon>
        <taxon>Dreissenidae</taxon>
        <taxon>Dreissena</taxon>
    </lineage>
</organism>
<dbReference type="InterPro" id="IPR011011">
    <property type="entry name" value="Znf_FYVE_PHD"/>
</dbReference>
<proteinExistence type="predicted"/>
<comment type="caution">
    <text evidence="6">The sequence shown here is derived from an EMBL/GenBank/DDBJ whole genome shotgun (WGS) entry which is preliminary data.</text>
</comment>
<keyword evidence="1" id="KW-0479">Metal-binding</keyword>
<dbReference type="AlphaFoldDB" id="A0A9D4I106"/>
<reference evidence="6" key="2">
    <citation type="submission" date="2020-11" db="EMBL/GenBank/DDBJ databases">
        <authorList>
            <person name="McCartney M.A."/>
            <person name="Auch B."/>
            <person name="Kono T."/>
            <person name="Mallez S."/>
            <person name="Becker A."/>
            <person name="Gohl D.M."/>
            <person name="Silverstein K.A.T."/>
            <person name="Koren S."/>
            <person name="Bechman K.B."/>
            <person name="Herman A."/>
            <person name="Abrahante J.E."/>
            <person name="Garbe J."/>
        </authorList>
    </citation>
    <scope>NUCLEOTIDE SEQUENCE</scope>
    <source>
        <strain evidence="6">Duluth1</strain>
        <tissue evidence="6">Whole animal</tissue>
    </source>
</reference>
<evidence type="ECO:0000256" key="2">
    <source>
        <dbReference type="ARBA" id="ARBA00022771"/>
    </source>
</evidence>
<feature type="region of interest" description="Disordered" evidence="4">
    <location>
        <begin position="1"/>
        <end position="75"/>
    </location>
</feature>
<dbReference type="Proteomes" id="UP000828390">
    <property type="component" value="Unassembled WGS sequence"/>
</dbReference>
<dbReference type="SMART" id="SM00249">
    <property type="entry name" value="PHD"/>
    <property type="match status" value="1"/>
</dbReference>
<sequence length="193" mass="22054">MSKHPVNLKRKWHRRTGRKQKHVKTTGTASIQEEKDIEGGSQLSELIDVGPSPKKKMSTRYKKQNKKKELKSKEDVVEWSEEEMEEWYAVTELAESPVPGTSAESPVAGPSSDSKVTGHSEETRVQAQDSSATGESQIESELCTKCQKYSDEMLIQCDSCNAWLHRKYSGLVKIKQWRKFTREGRQWFCKGCK</sequence>
<keyword evidence="2" id="KW-0863">Zinc-finger</keyword>
<feature type="region of interest" description="Disordered" evidence="4">
    <location>
        <begin position="92"/>
        <end position="134"/>
    </location>
</feature>
<feature type="compositionally biased region" description="Basic residues" evidence="4">
    <location>
        <begin position="53"/>
        <end position="70"/>
    </location>
</feature>
<dbReference type="Gene3D" id="3.30.40.10">
    <property type="entry name" value="Zinc/RING finger domain, C3HC4 (zinc finger)"/>
    <property type="match status" value="1"/>
</dbReference>
<evidence type="ECO:0000256" key="1">
    <source>
        <dbReference type="ARBA" id="ARBA00022723"/>
    </source>
</evidence>
<evidence type="ECO:0000313" key="6">
    <source>
        <dbReference type="EMBL" id="KAH3739897.1"/>
    </source>
</evidence>
<dbReference type="InterPro" id="IPR013083">
    <property type="entry name" value="Znf_RING/FYVE/PHD"/>
</dbReference>
<dbReference type="InterPro" id="IPR001965">
    <property type="entry name" value="Znf_PHD"/>
</dbReference>
<dbReference type="SUPFAM" id="SSF57903">
    <property type="entry name" value="FYVE/PHD zinc finger"/>
    <property type="match status" value="1"/>
</dbReference>
<keyword evidence="7" id="KW-1185">Reference proteome</keyword>
<evidence type="ECO:0000313" key="7">
    <source>
        <dbReference type="Proteomes" id="UP000828390"/>
    </source>
</evidence>
<evidence type="ECO:0000256" key="3">
    <source>
        <dbReference type="ARBA" id="ARBA00022833"/>
    </source>
</evidence>
<dbReference type="EMBL" id="JAIWYP010000011">
    <property type="protein sequence ID" value="KAH3739897.1"/>
    <property type="molecule type" value="Genomic_DNA"/>
</dbReference>
<evidence type="ECO:0000259" key="5">
    <source>
        <dbReference type="SMART" id="SM00249"/>
    </source>
</evidence>
<evidence type="ECO:0000256" key="4">
    <source>
        <dbReference type="SAM" id="MobiDB-lite"/>
    </source>
</evidence>
<gene>
    <name evidence="6" type="ORF">DPMN_046587</name>
</gene>
<protein>
    <recommendedName>
        <fullName evidence="5">Zinc finger PHD-type domain-containing protein</fullName>
    </recommendedName>
</protein>